<dbReference type="EMBL" id="JACYWE010000010">
    <property type="protein sequence ID" value="MBD8507813.1"/>
    <property type="molecule type" value="Genomic_DNA"/>
</dbReference>
<accession>A0A927PMC3</accession>
<organism evidence="2 3">
    <name type="scientific">Lolliginicoccus lacisalsi</name>
    <dbReference type="NCBI Taxonomy" id="2742202"/>
    <lineage>
        <taxon>Bacteria</taxon>
        <taxon>Bacillati</taxon>
        <taxon>Actinomycetota</taxon>
        <taxon>Actinomycetes</taxon>
        <taxon>Mycobacteriales</taxon>
        <taxon>Hoyosellaceae</taxon>
        <taxon>Lolliginicoccus</taxon>
    </lineage>
</organism>
<protein>
    <recommendedName>
        <fullName evidence="4">Lipoprotein</fullName>
    </recommendedName>
</protein>
<feature type="region of interest" description="Disordered" evidence="1">
    <location>
        <begin position="25"/>
        <end position="46"/>
    </location>
</feature>
<gene>
    <name evidence="2" type="ORF">HT102_15090</name>
</gene>
<sequence length="554" mass="57876">MAIVTASGVGIGAVASCTVGLDDDGSPAGIVQPEAQPDESDPGRSLPVVVDDAEGGLALGTTQQFFARAPFVVTAPVGDGAALVRAASLAVATSVPMLPIDPADGSAVLEEIERLGAGSVLAVGEMPDLGTVSVIQAPAGRADLEEMIGRGLDERDVPGTADSLDAIAAIDGEDATLLSLAGEPLPEPGPAAGADALPEFGRAELDPPVLALIAGPASEDGQAWAEHIAAAATARAAGATVVPLAVPDPRATAGSVSAIRDNEDATVVALGSAFGTVPELRERVRAAVSVPELPGGGQLVYPGRRMIALYGHPGVPAMGLLGEQPVDEAIARAVELAEQYQPFSAEPVIPAFELIVTVASVSAGADGNYSNIAEVEMVRPWIEAAAEAGVYVVLDLQPGRTDFLTQARMFEDLLREPHVGLALDPEWRLKPGEMHLRQIGQVDAAEVNEVTDWLADLTARHDLPQKVLILHQFQQRMITDRESLDTSREEVAVLIHADGHGVPGEKMSTWEALKTGLPDGVWLGWKNFIDEDFPTFTPERTMLVDPAPWFVSYQ</sequence>
<name>A0A927PMC3_9ACTN</name>
<evidence type="ECO:0008006" key="4">
    <source>
        <dbReference type="Google" id="ProtNLM"/>
    </source>
</evidence>
<dbReference type="AlphaFoldDB" id="A0A927PMC3"/>
<comment type="caution">
    <text evidence="2">The sequence shown here is derived from an EMBL/GenBank/DDBJ whole genome shotgun (WGS) entry which is preliminary data.</text>
</comment>
<proteinExistence type="predicted"/>
<keyword evidence="3" id="KW-1185">Reference proteome</keyword>
<dbReference type="Proteomes" id="UP000642993">
    <property type="component" value="Unassembled WGS sequence"/>
</dbReference>
<evidence type="ECO:0000256" key="1">
    <source>
        <dbReference type="SAM" id="MobiDB-lite"/>
    </source>
</evidence>
<evidence type="ECO:0000313" key="3">
    <source>
        <dbReference type="Proteomes" id="UP000642993"/>
    </source>
</evidence>
<reference evidence="2" key="1">
    <citation type="submission" date="2020-09" db="EMBL/GenBank/DDBJ databases">
        <title>Hoyosella lacisalsi sp. nov., a halotolerant actinobacterium isolated from soil of Lake Gudzhirganskoe.</title>
        <authorList>
            <person name="Yang Q."/>
            <person name="Guo P.Y."/>
            <person name="Liu S.W."/>
            <person name="Li F.N."/>
            <person name="Sun C.H."/>
        </authorList>
    </citation>
    <scope>NUCLEOTIDE SEQUENCE</scope>
    <source>
        <strain evidence="2">G463</strain>
    </source>
</reference>
<evidence type="ECO:0000313" key="2">
    <source>
        <dbReference type="EMBL" id="MBD8507813.1"/>
    </source>
</evidence>